<sequence length="495" mass="51590">MAKTLTGILAASAIGLTTFTALAPSAAAESAPAWCPEIPGHKVECDTLDRPLVEGKPELGTTPVGYAMVRRTQLGKPAAGTVMVNPGGPGSSTLEMAAQYTALLAPALTDHDLLLISPRGTAESGPLKCGASDPVGFESVDAVAKCAEELGAKAAGYTSANIAGDFNAVRAKAGVDKVVLYRKSYGTYLMSIYAQRHPETVRSIVLSGGIPLKSDPFWRASAQAASDSLRLACQRSRACDGAQAVQDLKKVAARMRAKPLRVPITAGGKQQILNFGESRLSILVVNDASRMTGADPTAVPTLGYVPAALAASAKGDDGKLKQLITGIYGGGGAVEEDSSALFIAVSCNDYLKPWSAEATAGQRVRQYHQAIDAARGQFGAFSAKGHAYATIEAMCGKWPAKGTARPYISTGHFPDVPVLAIAADLDATTSVAATREVAEQYKRSTFLRVPNMGHVAEYDPSGCVTGISSDFIRHGKVGDTSCLKEIPPIKVTPVK</sequence>
<dbReference type="AlphaFoldDB" id="A0A919V855"/>
<dbReference type="SUPFAM" id="SSF53474">
    <property type="entry name" value="alpha/beta-Hydrolases"/>
    <property type="match status" value="1"/>
</dbReference>
<dbReference type="PANTHER" id="PTHR43798">
    <property type="entry name" value="MONOACYLGLYCEROL LIPASE"/>
    <property type="match status" value="1"/>
</dbReference>
<evidence type="ECO:0000259" key="3">
    <source>
        <dbReference type="Pfam" id="PF08386"/>
    </source>
</evidence>
<proteinExistence type="predicted"/>
<protein>
    <submittedName>
        <fullName evidence="4">Protease</fullName>
    </submittedName>
</protein>
<keyword evidence="5" id="KW-1185">Reference proteome</keyword>
<dbReference type="GO" id="GO:0008233">
    <property type="term" value="F:peptidase activity"/>
    <property type="evidence" value="ECO:0007669"/>
    <property type="project" value="UniProtKB-KW"/>
</dbReference>
<dbReference type="RefSeq" id="WP_204030837.1">
    <property type="nucleotide sequence ID" value="NZ_BOOW01000038.1"/>
</dbReference>
<evidence type="ECO:0000313" key="5">
    <source>
        <dbReference type="Proteomes" id="UP000606172"/>
    </source>
</evidence>
<accession>A0A919V855</accession>
<dbReference type="Pfam" id="PF00561">
    <property type="entry name" value="Abhydrolase_1"/>
    <property type="match status" value="1"/>
</dbReference>
<dbReference type="GO" id="GO:0016020">
    <property type="term" value="C:membrane"/>
    <property type="evidence" value="ECO:0007669"/>
    <property type="project" value="TreeGrafter"/>
</dbReference>
<dbReference type="Pfam" id="PF08386">
    <property type="entry name" value="Abhydrolase_4"/>
    <property type="match status" value="1"/>
</dbReference>
<gene>
    <name evidence="4" type="ORF">Ssi02_60360</name>
</gene>
<name>A0A919V855_9ACTN</name>
<comment type="caution">
    <text evidence="4">The sequence shown here is derived from an EMBL/GenBank/DDBJ whole genome shotgun (WGS) entry which is preliminary data.</text>
</comment>
<feature type="domain" description="Peptidase S33 tripeptidyl aminopeptidase-like C-terminal" evidence="3">
    <location>
        <begin position="385"/>
        <end position="482"/>
    </location>
</feature>
<dbReference type="InterPro" id="IPR013595">
    <property type="entry name" value="Pept_S33_TAP-like_C"/>
</dbReference>
<keyword evidence="4" id="KW-0378">Hydrolase</keyword>
<dbReference type="InterPro" id="IPR000073">
    <property type="entry name" value="AB_hydrolase_1"/>
</dbReference>
<feature type="chain" id="PRO_5039723595" evidence="1">
    <location>
        <begin position="24"/>
        <end position="495"/>
    </location>
</feature>
<organism evidence="4 5">
    <name type="scientific">Sinosporangium siamense</name>
    <dbReference type="NCBI Taxonomy" id="1367973"/>
    <lineage>
        <taxon>Bacteria</taxon>
        <taxon>Bacillati</taxon>
        <taxon>Actinomycetota</taxon>
        <taxon>Actinomycetes</taxon>
        <taxon>Streptosporangiales</taxon>
        <taxon>Streptosporangiaceae</taxon>
        <taxon>Sinosporangium</taxon>
    </lineage>
</organism>
<dbReference type="GO" id="GO:0006508">
    <property type="term" value="P:proteolysis"/>
    <property type="evidence" value="ECO:0007669"/>
    <property type="project" value="UniProtKB-KW"/>
</dbReference>
<keyword evidence="4" id="KW-0645">Protease</keyword>
<keyword evidence="1" id="KW-0732">Signal</keyword>
<reference evidence="4" key="1">
    <citation type="submission" date="2021-01" db="EMBL/GenBank/DDBJ databases">
        <title>Whole genome shotgun sequence of Sinosporangium siamense NBRC 109515.</title>
        <authorList>
            <person name="Komaki H."/>
            <person name="Tamura T."/>
        </authorList>
    </citation>
    <scope>NUCLEOTIDE SEQUENCE</scope>
    <source>
        <strain evidence="4">NBRC 109515</strain>
    </source>
</reference>
<feature type="domain" description="AB hydrolase-1" evidence="2">
    <location>
        <begin position="81"/>
        <end position="244"/>
    </location>
</feature>
<dbReference type="Gene3D" id="3.40.50.1820">
    <property type="entry name" value="alpha/beta hydrolase"/>
    <property type="match status" value="1"/>
</dbReference>
<evidence type="ECO:0000259" key="2">
    <source>
        <dbReference type="Pfam" id="PF00561"/>
    </source>
</evidence>
<dbReference type="InterPro" id="IPR050266">
    <property type="entry name" value="AB_hydrolase_sf"/>
</dbReference>
<dbReference type="PANTHER" id="PTHR43798:SF27">
    <property type="entry name" value="HYDROLASE ALPHA_BETA HYDROLASE FOLD FAMILY"/>
    <property type="match status" value="1"/>
</dbReference>
<evidence type="ECO:0000313" key="4">
    <source>
        <dbReference type="EMBL" id="GII95805.1"/>
    </source>
</evidence>
<feature type="signal peptide" evidence="1">
    <location>
        <begin position="1"/>
        <end position="23"/>
    </location>
</feature>
<dbReference type="Proteomes" id="UP000606172">
    <property type="component" value="Unassembled WGS sequence"/>
</dbReference>
<dbReference type="InterPro" id="IPR029058">
    <property type="entry name" value="AB_hydrolase_fold"/>
</dbReference>
<dbReference type="EMBL" id="BOOW01000038">
    <property type="protein sequence ID" value="GII95805.1"/>
    <property type="molecule type" value="Genomic_DNA"/>
</dbReference>
<evidence type="ECO:0000256" key="1">
    <source>
        <dbReference type="SAM" id="SignalP"/>
    </source>
</evidence>